<evidence type="ECO:0000313" key="1">
    <source>
        <dbReference type="EMBL" id="AUG87743.1"/>
    </source>
</evidence>
<gene>
    <name evidence="1" type="ORF">CPT_Menlow_042</name>
</gene>
<evidence type="ECO:0000313" key="2">
    <source>
        <dbReference type="Proteomes" id="UP000241701"/>
    </source>
</evidence>
<dbReference type="EMBL" id="MG428990">
    <property type="protein sequence ID" value="AUG87743.1"/>
    <property type="molecule type" value="Genomic_DNA"/>
</dbReference>
<keyword evidence="2" id="KW-1185">Reference proteome</keyword>
<protein>
    <submittedName>
        <fullName evidence="1">Uncharacterized protein</fullName>
    </submittedName>
</protein>
<sequence>MTIIALLLILIIGMAFTLLGTPDVYSGKAPSIAHRVLSRGSPQDFRSCCSRGEDFSN</sequence>
<name>A0A2H5BN36_9CAUD</name>
<accession>A0A2H5BN36</accession>
<proteinExistence type="predicted"/>
<reference evidence="2" key="1">
    <citation type="submission" date="2017-11" db="EMBL/GenBank/DDBJ databases">
        <title>Complete Genome of Klebsiella pneumoniae Myophage Menlow.</title>
        <authorList>
            <person name="Newkirk H.N."/>
            <person name="Lessor L."/>
            <person name="Liu M."/>
        </authorList>
    </citation>
    <scope>NUCLEOTIDE SEQUENCE [LARGE SCALE GENOMIC DNA]</scope>
</reference>
<organism evidence="1 2">
    <name type="scientific">Klebsiella phage Menlow</name>
    <dbReference type="NCBI Taxonomy" id="2054273"/>
    <lineage>
        <taxon>Viruses</taxon>
        <taxon>Duplodnaviria</taxon>
        <taxon>Heunggongvirae</taxon>
        <taxon>Uroviricota</taxon>
        <taxon>Caudoviricetes</taxon>
        <taxon>Pantevenvirales</taxon>
        <taxon>Ackermannviridae</taxon>
        <taxon>Taipeivirus</taxon>
        <taxon>Taipeivirus menlow</taxon>
    </lineage>
</organism>
<dbReference type="Proteomes" id="UP000241701">
    <property type="component" value="Segment"/>
</dbReference>